<gene>
    <name evidence="1" type="ORF">JL09_g6396</name>
</gene>
<reference evidence="2" key="1">
    <citation type="journal article" date="2014" name="Microb. Cell Fact.">
        <title>Exploiting Issatchenkia orientalis SD108 for succinic acid production.</title>
        <authorList>
            <person name="Xiao H."/>
            <person name="Shao Z."/>
            <person name="Jiang Y."/>
            <person name="Dole S."/>
            <person name="Zhao H."/>
        </authorList>
    </citation>
    <scope>NUCLEOTIDE SEQUENCE [LARGE SCALE GENOMIC DNA]</scope>
    <source>
        <strain evidence="2">SD108</strain>
    </source>
</reference>
<proteinExistence type="predicted"/>
<dbReference type="EMBL" id="JQFK01001622">
    <property type="protein sequence ID" value="KGK34457.1"/>
    <property type="molecule type" value="Genomic_DNA"/>
</dbReference>
<organism evidence="1 2">
    <name type="scientific">Pichia kudriavzevii</name>
    <name type="common">Yeast</name>
    <name type="synonym">Issatchenkia orientalis</name>
    <dbReference type="NCBI Taxonomy" id="4909"/>
    <lineage>
        <taxon>Eukaryota</taxon>
        <taxon>Fungi</taxon>
        <taxon>Dikarya</taxon>
        <taxon>Ascomycota</taxon>
        <taxon>Saccharomycotina</taxon>
        <taxon>Pichiomycetes</taxon>
        <taxon>Pichiales</taxon>
        <taxon>Pichiaceae</taxon>
        <taxon>Pichia</taxon>
    </lineage>
</organism>
<evidence type="ECO:0000313" key="1">
    <source>
        <dbReference type="EMBL" id="KGK34457.1"/>
    </source>
</evidence>
<protein>
    <submittedName>
        <fullName evidence="1">Uncharacterized protein</fullName>
    </submittedName>
</protein>
<comment type="caution">
    <text evidence="1">The sequence shown here is derived from an EMBL/GenBank/DDBJ whole genome shotgun (WGS) entry which is preliminary data.</text>
</comment>
<dbReference type="HOGENOM" id="CLU_2622350_0_0_1"/>
<dbReference type="Proteomes" id="UP000029867">
    <property type="component" value="Unassembled WGS sequence"/>
</dbReference>
<evidence type="ECO:0000313" key="2">
    <source>
        <dbReference type="Proteomes" id="UP000029867"/>
    </source>
</evidence>
<dbReference type="AlphaFoldDB" id="A0A099NRA0"/>
<accession>A0A099NRA0</accession>
<name>A0A099NRA0_PICKU</name>
<sequence>MTVITETTNGPSVYLILGGRKMGAGIWEQEYTLFINKLSWTTSLNGDYDALLCVMKIKAGGCTCLYNIWCKPFFISVV</sequence>